<keyword evidence="11" id="KW-1185">Reference proteome</keyword>
<evidence type="ECO:0000256" key="7">
    <source>
        <dbReference type="ARBA" id="ARBA00023306"/>
    </source>
</evidence>
<keyword evidence="7 8" id="KW-0131">Cell cycle</keyword>
<evidence type="ECO:0000256" key="8">
    <source>
        <dbReference type="HAMAP-Rule" id="MF_00910"/>
    </source>
</evidence>
<keyword evidence="4 8" id="KW-0812">Transmembrane</keyword>
<evidence type="ECO:0000313" key="10">
    <source>
        <dbReference type="EMBL" id="GLS89826.1"/>
    </source>
</evidence>
<feature type="transmembrane region" description="Helical" evidence="8">
    <location>
        <begin position="20"/>
        <end position="39"/>
    </location>
</feature>
<evidence type="ECO:0000313" key="11">
    <source>
        <dbReference type="Proteomes" id="UP001157353"/>
    </source>
</evidence>
<dbReference type="PANTHER" id="PTHR37479">
    <property type="entry name" value="CELL DIVISION PROTEIN FTSL"/>
    <property type="match status" value="1"/>
</dbReference>
<accession>A0ABQ6DXF0</accession>
<dbReference type="NCBIfam" id="TIGR02209">
    <property type="entry name" value="ftsL_broad"/>
    <property type="match status" value="1"/>
</dbReference>
<evidence type="ECO:0000256" key="3">
    <source>
        <dbReference type="ARBA" id="ARBA00022618"/>
    </source>
</evidence>
<comment type="function">
    <text evidence="8">Essential cell division protein. May link together the upstream cell division proteins, which are predominantly cytoplasmic, with the downstream cell division proteins, which are predominantly periplasmic.</text>
</comment>
<protein>
    <recommendedName>
        <fullName evidence="8 9">Cell division protein FtsL</fullName>
    </recommendedName>
</protein>
<keyword evidence="8" id="KW-0997">Cell inner membrane</keyword>
<comment type="subcellular location">
    <subcellularLocation>
        <location evidence="8">Cell inner membrane</location>
        <topology evidence="8">Single-pass type II membrane protein</topology>
    </subcellularLocation>
    <subcellularLocation>
        <location evidence="1">Cell membrane</location>
        <topology evidence="1">Single-pass type II membrane protein</topology>
    </subcellularLocation>
    <text evidence="8">Localizes to the division septum where it forms a ring structure.</text>
</comment>
<name>A0ABQ6DXF0_9GAMM</name>
<keyword evidence="6 8" id="KW-0472">Membrane</keyword>
<organism evidence="10 11">
    <name type="scientific">Psychromonas marina</name>
    <dbReference type="NCBI Taxonomy" id="88364"/>
    <lineage>
        <taxon>Bacteria</taxon>
        <taxon>Pseudomonadati</taxon>
        <taxon>Pseudomonadota</taxon>
        <taxon>Gammaproteobacteria</taxon>
        <taxon>Alteromonadales</taxon>
        <taxon>Psychromonadaceae</taxon>
        <taxon>Psychromonas</taxon>
    </lineage>
</organism>
<comment type="caution">
    <text evidence="10">The sequence shown here is derived from an EMBL/GenBank/DDBJ whole genome shotgun (WGS) entry which is preliminary data.</text>
</comment>
<proteinExistence type="inferred from homology"/>
<reference evidence="11" key="1">
    <citation type="journal article" date="2019" name="Int. J. Syst. Evol. Microbiol.">
        <title>The Global Catalogue of Microorganisms (GCM) 10K type strain sequencing project: providing services to taxonomists for standard genome sequencing and annotation.</title>
        <authorList>
            <consortium name="The Broad Institute Genomics Platform"/>
            <consortium name="The Broad Institute Genome Sequencing Center for Infectious Disease"/>
            <person name="Wu L."/>
            <person name="Ma J."/>
        </authorList>
    </citation>
    <scope>NUCLEOTIDE SEQUENCE [LARGE SCALE GENOMIC DNA]</scope>
    <source>
        <strain evidence="11">NBRC 103166</strain>
    </source>
</reference>
<dbReference type="Pfam" id="PF04999">
    <property type="entry name" value="FtsL"/>
    <property type="match status" value="1"/>
</dbReference>
<dbReference type="RefSeq" id="WP_284202952.1">
    <property type="nucleotide sequence ID" value="NZ_BSPQ01000002.1"/>
</dbReference>
<evidence type="ECO:0000256" key="6">
    <source>
        <dbReference type="ARBA" id="ARBA00023136"/>
    </source>
</evidence>
<evidence type="ECO:0000256" key="9">
    <source>
        <dbReference type="NCBIfam" id="TIGR02209"/>
    </source>
</evidence>
<comment type="similarity">
    <text evidence="8">Belongs to the FtsL family.</text>
</comment>
<evidence type="ECO:0000256" key="2">
    <source>
        <dbReference type="ARBA" id="ARBA00022475"/>
    </source>
</evidence>
<evidence type="ECO:0000256" key="4">
    <source>
        <dbReference type="ARBA" id="ARBA00022692"/>
    </source>
</evidence>
<evidence type="ECO:0000256" key="5">
    <source>
        <dbReference type="ARBA" id="ARBA00022989"/>
    </source>
</evidence>
<evidence type="ECO:0000256" key="1">
    <source>
        <dbReference type="ARBA" id="ARBA00004401"/>
    </source>
</evidence>
<keyword evidence="5 8" id="KW-1133">Transmembrane helix</keyword>
<sequence length="104" mass="12201">MTESRDNLLLLIVADLRRHFVVVIFAIVLLLSAFYNIFLTHETRKLATEKEHLAQQKDNLMIEWQNLLIEEHTLDEHSRIRRIAKNKLSMAQPTKNNTVLVEVP</sequence>
<comment type="subunit">
    <text evidence="8">Part of a complex composed of FtsB, FtsL and FtsQ.</text>
</comment>
<keyword evidence="3 8" id="KW-0132">Cell division</keyword>
<dbReference type="InterPro" id="IPR011922">
    <property type="entry name" value="Cell_div_FtsL"/>
</dbReference>
<dbReference type="HAMAP" id="MF_00910">
    <property type="entry name" value="FtsL"/>
    <property type="match status" value="1"/>
</dbReference>
<keyword evidence="2 8" id="KW-1003">Cell membrane</keyword>
<dbReference type="Proteomes" id="UP001157353">
    <property type="component" value="Unassembled WGS sequence"/>
</dbReference>
<gene>
    <name evidence="8" type="primary">ftsL</name>
    <name evidence="10" type="ORF">GCM10007916_08930</name>
</gene>
<dbReference type="PANTHER" id="PTHR37479:SF1">
    <property type="entry name" value="CELL DIVISION PROTEIN FTSL"/>
    <property type="match status" value="1"/>
</dbReference>
<dbReference type="EMBL" id="BSPQ01000002">
    <property type="protein sequence ID" value="GLS89826.1"/>
    <property type="molecule type" value="Genomic_DNA"/>
</dbReference>